<keyword evidence="1" id="KW-0378">Hydrolase</keyword>
<proteinExistence type="predicted"/>
<dbReference type="EMBL" id="FTOO01000010">
    <property type="protein sequence ID" value="SIT02760.1"/>
    <property type="molecule type" value="Genomic_DNA"/>
</dbReference>
<evidence type="ECO:0000259" key="2">
    <source>
        <dbReference type="Pfam" id="PF04167"/>
    </source>
</evidence>
<dbReference type="GO" id="GO:0016787">
    <property type="term" value="F:hydrolase activity"/>
    <property type="evidence" value="ECO:0007669"/>
    <property type="project" value="UniProtKB-KW"/>
</dbReference>
<dbReference type="InterPro" id="IPR035930">
    <property type="entry name" value="FomD-like_sf"/>
</dbReference>
<name>A0A1N7NWR3_9BACL</name>
<feature type="domain" description="DUF402" evidence="2">
    <location>
        <begin position="41"/>
        <end position="138"/>
    </location>
</feature>
<evidence type="ECO:0000256" key="1">
    <source>
        <dbReference type="ARBA" id="ARBA00022801"/>
    </source>
</evidence>
<keyword evidence="4" id="KW-1185">Reference proteome</keyword>
<dbReference type="OrthoDB" id="1645325at2"/>
<protein>
    <recommendedName>
        <fullName evidence="2">DUF402 domain-containing protein</fullName>
    </recommendedName>
</protein>
<dbReference type="InterPro" id="IPR007295">
    <property type="entry name" value="DUF402"/>
</dbReference>
<dbReference type="Gene3D" id="2.40.380.10">
    <property type="entry name" value="FomD-like"/>
    <property type="match status" value="1"/>
</dbReference>
<dbReference type="Proteomes" id="UP000186156">
    <property type="component" value="Unassembled WGS sequence"/>
</dbReference>
<organism evidence="3 4">
    <name type="scientific">Alicyclobacillus vulcanalis</name>
    <dbReference type="NCBI Taxonomy" id="252246"/>
    <lineage>
        <taxon>Bacteria</taxon>
        <taxon>Bacillati</taxon>
        <taxon>Bacillota</taxon>
        <taxon>Bacilli</taxon>
        <taxon>Bacillales</taxon>
        <taxon>Alicyclobacillaceae</taxon>
        <taxon>Alicyclobacillus</taxon>
    </lineage>
</organism>
<sequence length="166" mass="18544">MRLISLRPDGSRHRVWSSVEPGRFGGWWVPPGTPVLDAGGAWSSPYPVAALAWPRAWFQVFVLLKPDRTDYYVNICTPPALGADVVWIDLDLDVRLEAGRLWIADEEEFLRRRDTYPPAWRAAAEHTVLAVERAMRSGAYPFRPSFAEALRAEWAARSSAGGPVVG</sequence>
<dbReference type="PANTHER" id="PTHR39159">
    <property type="match status" value="1"/>
</dbReference>
<dbReference type="STRING" id="252246.SAMN05421799_11027"/>
<evidence type="ECO:0000313" key="4">
    <source>
        <dbReference type="Proteomes" id="UP000186156"/>
    </source>
</evidence>
<dbReference type="Pfam" id="PF04167">
    <property type="entry name" value="DUF402"/>
    <property type="match status" value="1"/>
</dbReference>
<gene>
    <name evidence="3" type="ORF">SAMN05421799_11027</name>
</gene>
<reference evidence="4" key="1">
    <citation type="submission" date="2017-01" db="EMBL/GenBank/DDBJ databases">
        <authorList>
            <person name="Varghese N."/>
            <person name="Submissions S."/>
        </authorList>
    </citation>
    <scope>NUCLEOTIDE SEQUENCE [LARGE SCALE GENOMIC DNA]</scope>
    <source>
        <strain evidence="4">DSM 16176</strain>
    </source>
</reference>
<accession>A0A1N7NWR3</accession>
<evidence type="ECO:0000313" key="3">
    <source>
        <dbReference type="EMBL" id="SIT02760.1"/>
    </source>
</evidence>
<dbReference type="PANTHER" id="PTHR39159:SF1">
    <property type="entry name" value="UPF0374 PROTEIN YGAC"/>
    <property type="match status" value="1"/>
</dbReference>
<dbReference type="RefSeq" id="WP_076348185.1">
    <property type="nucleotide sequence ID" value="NZ_FTOO01000010.1"/>
</dbReference>
<dbReference type="SUPFAM" id="SSF159234">
    <property type="entry name" value="FomD-like"/>
    <property type="match status" value="1"/>
</dbReference>
<dbReference type="AlphaFoldDB" id="A0A1N7NWR3"/>
<dbReference type="InterPro" id="IPR050212">
    <property type="entry name" value="Ntdp-like"/>
</dbReference>